<dbReference type="PANTHER" id="PTHR47274">
    <property type="entry name" value="BTB/POZ DOMAIN CONTAINING PROTEIN, EXPRESSED-RELATED"/>
    <property type="match status" value="1"/>
</dbReference>
<gene>
    <name evidence="5" type="ORF">KP509_01G091000</name>
</gene>
<name>A0A8T2VIF6_CERRI</name>
<dbReference type="PROSITE" id="PS50097">
    <property type="entry name" value="BTB"/>
    <property type="match status" value="1"/>
</dbReference>
<dbReference type="OrthoDB" id="6359816at2759"/>
<proteinExistence type="predicted"/>
<evidence type="ECO:0000256" key="1">
    <source>
        <dbReference type="ARBA" id="ARBA00002668"/>
    </source>
</evidence>
<feature type="region of interest" description="Disordered" evidence="3">
    <location>
        <begin position="1"/>
        <end position="20"/>
    </location>
</feature>
<sequence length="357" mass="41114">MSSFYYHRQHYHEVEDEDDHIEDLVSDDEALQSFALDEEEAAESEYELENRISDYEEDNRIEEDHEEEEEEAAEESVGDHGSQQEENMDIFGDDDDFNLFFTFVRGEQHNRRRQPIHMQASQGSQSNRAFTCLSCKERYSPSRVGTCRECYDEASEAEEALKKEIEELHARIAFLKTWVPEAMDDCADVVLECIDGSKIRAHRAVLISRSTVFKAMLESKAEEGRTNNIKITDFTYGTLRLFVHYLYTAEIYSESLEECAVDLLALAEKYNVKQLKALCERHMISKLNFGNALSNFEYASLHGAKNLKQAALSTILENMQELIGKAEYNELVNRDAKLVVEIFESYLAKQMGKAPVQ</sequence>
<evidence type="ECO:0000256" key="2">
    <source>
        <dbReference type="ARBA" id="ARBA00004906"/>
    </source>
</evidence>
<reference evidence="5" key="1">
    <citation type="submission" date="2021-08" db="EMBL/GenBank/DDBJ databases">
        <title>WGS assembly of Ceratopteris richardii.</title>
        <authorList>
            <person name="Marchant D.B."/>
            <person name="Chen G."/>
            <person name="Jenkins J."/>
            <person name="Shu S."/>
            <person name="Leebens-Mack J."/>
            <person name="Grimwood J."/>
            <person name="Schmutz J."/>
            <person name="Soltis P."/>
            <person name="Soltis D."/>
            <person name="Chen Z.-H."/>
        </authorList>
    </citation>
    <scope>NUCLEOTIDE SEQUENCE</scope>
    <source>
        <strain evidence="5">Whitten #5841</strain>
        <tissue evidence="5">Leaf</tissue>
    </source>
</reference>
<dbReference type="InterPro" id="IPR000210">
    <property type="entry name" value="BTB/POZ_dom"/>
</dbReference>
<dbReference type="Gene3D" id="1.25.40.420">
    <property type="match status" value="1"/>
</dbReference>
<dbReference type="CDD" id="cd18186">
    <property type="entry name" value="BTB_POZ_ZBTB_KLHL-like"/>
    <property type="match status" value="1"/>
</dbReference>
<dbReference type="CDD" id="cd14733">
    <property type="entry name" value="BACK"/>
    <property type="match status" value="1"/>
</dbReference>
<dbReference type="Proteomes" id="UP000825935">
    <property type="component" value="Chromosome 1"/>
</dbReference>
<comment type="caution">
    <text evidence="5">The sequence shown here is derived from an EMBL/GenBank/DDBJ whole genome shotgun (WGS) entry which is preliminary data.</text>
</comment>
<dbReference type="EMBL" id="CM035406">
    <property type="protein sequence ID" value="KAH7447102.1"/>
    <property type="molecule type" value="Genomic_DNA"/>
</dbReference>
<feature type="region of interest" description="Disordered" evidence="3">
    <location>
        <begin position="31"/>
        <end position="84"/>
    </location>
</feature>
<organism evidence="5 6">
    <name type="scientific">Ceratopteris richardii</name>
    <name type="common">Triangle waterfern</name>
    <dbReference type="NCBI Taxonomy" id="49495"/>
    <lineage>
        <taxon>Eukaryota</taxon>
        <taxon>Viridiplantae</taxon>
        <taxon>Streptophyta</taxon>
        <taxon>Embryophyta</taxon>
        <taxon>Tracheophyta</taxon>
        <taxon>Polypodiopsida</taxon>
        <taxon>Polypodiidae</taxon>
        <taxon>Polypodiales</taxon>
        <taxon>Pteridineae</taxon>
        <taxon>Pteridaceae</taxon>
        <taxon>Parkerioideae</taxon>
        <taxon>Ceratopteris</taxon>
    </lineage>
</organism>
<keyword evidence="6" id="KW-1185">Reference proteome</keyword>
<feature type="domain" description="BTB" evidence="4">
    <location>
        <begin position="187"/>
        <end position="255"/>
    </location>
</feature>
<dbReference type="Gene3D" id="3.30.710.10">
    <property type="entry name" value="Potassium Channel Kv1.1, Chain A"/>
    <property type="match status" value="1"/>
</dbReference>
<evidence type="ECO:0000259" key="4">
    <source>
        <dbReference type="PROSITE" id="PS50097"/>
    </source>
</evidence>
<evidence type="ECO:0000313" key="5">
    <source>
        <dbReference type="EMBL" id="KAH7447102.1"/>
    </source>
</evidence>
<evidence type="ECO:0000313" key="6">
    <source>
        <dbReference type="Proteomes" id="UP000825935"/>
    </source>
</evidence>
<evidence type="ECO:0000256" key="3">
    <source>
        <dbReference type="SAM" id="MobiDB-lite"/>
    </source>
</evidence>
<comment type="pathway">
    <text evidence="2">Protein modification; protein ubiquitination.</text>
</comment>
<dbReference type="InterPro" id="IPR011333">
    <property type="entry name" value="SKP1/BTB/POZ_sf"/>
</dbReference>
<dbReference type="SUPFAM" id="SSF54695">
    <property type="entry name" value="POZ domain"/>
    <property type="match status" value="1"/>
</dbReference>
<feature type="compositionally biased region" description="Acidic residues" evidence="3">
    <location>
        <begin position="31"/>
        <end position="47"/>
    </location>
</feature>
<dbReference type="SMART" id="SM00225">
    <property type="entry name" value="BTB"/>
    <property type="match status" value="1"/>
</dbReference>
<dbReference type="OMA" id="MSFAFAH"/>
<accession>A0A8T2VIF6</accession>
<feature type="compositionally biased region" description="Acidic residues" evidence="3">
    <location>
        <begin position="55"/>
        <end position="76"/>
    </location>
</feature>
<dbReference type="InterPro" id="IPR044784">
    <property type="entry name" value="At1g01640-like"/>
</dbReference>
<comment type="function">
    <text evidence="1">May act as a substrate-specific adapter of an E3 ubiquitin-protein ligase complex (CUL3-RBX1-BTB) which mediates the ubiquitination and subsequent proteasomal degradation of target proteins.</text>
</comment>
<dbReference type="Pfam" id="PF00651">
    <property type="entry name" value="BTB"/>
    <property type="match status" value="1"/>
</dbReference>
<dbReference type="AlphaFoldDB" id="A0A8T2VIF6"/>
<protein>
    <recommendedName>
        <fullName evidence="4">BTB domain-containing protein</fullName>
    </recommendedName>
</protein>